<gene>
    <name evidence="4" type="ORF">NA56DRAFT_570156</name>
</gene>
<dbReference type="InterPro" id="IPR036736">
    <property type="entry name" value="ACP-like_sf"/>
</dbReference>
<protein>
    <submittedName>
        <fullName evidence="4">Acetyl-CoA synthetase-like protein</fullName>
    </submittedName>
</protein>
<dbReference type="InterPro" id="IPR042099">
    <property type="entry name" value="ANL_N_sf"/>
</dbReference>
<keyword evidence="1" id="KW-0596">Phosphopantetheine</keyword>
<dbReference type="InterPro" id="IPR013120">
    <property type="entry name" value="FAR_NAD-bd"/>
</dbReference>
<evidence type="ECO:0000256" key="1">
    <source>
        <dbReference type="ARBA" id="ARBA00022450"/>
    </source>
</evidence>
<dbReference type="InterPro" id="IPR000873">
    <property type="entry name" value="AMP-dep_synth/lig_dom"/>
</dbReference>
<dbReference type="Proteomes" id="UP000235672">
    <property type="component" value="Unassembled WGS sequence"/>
</dbReference>
<accession>A0A2J6Q8A6</accession>
<dbReference type="SUPFAM" id="SSF51735">
    <property type="entry name" value="NAD(P)-binding Rossmann-fold domains"/>
    <property type="match status" value="1"/>
</dbReference>
<dbReference type="STRING" id="1745343.A0A2J6Q8A6"/>
<dbReference type="PANTHER" id="PTHR43439:SF2">
    <property type="entry name" value="ENZYME, PUTATIVE (JCVI)-RELATED"/>
    <property type="match status" value="1"/>
</dbReference>
<organism evidence="4 5">
    <name type="scientific">Hyaloscypha hepaticicola</name>
    <dbReference type="NCBI Taxonomy" id="2082293"/>
    <lineage>
        <taxon>Eukaryota</taxon>
        <taxon>Fungi</taxon>
        <taxon>Dikarya</taxon>
        <taxon>Ascomycota</taxon>
        <taxon>Pezizomycotina</taxon>
        <taxon>Leotiomycetes</taxon>
        <taxon>Helotiales</taxon>
        <taxon>Hyaloscyphaceae</taxon>
        <taxon>Hyaloscypha</taxon>
    </lineage>
</organism>
<evidence type="ECO:0000313" key="5">
    <source>
        <dbReference type="Proteomes" id="UP000235672"/>
    </source>
</evidence>
<dbReference type="InterPro" id="IPR036291">
    <property type="entry name" value="NAD(P)-bd_dom_sf"/>
</dbReference>
<feature type="domain" description="Carrier" evidence="3">
    <location>
        <begin position="570"/>
        <end position="650"/>
    </location>
</feature>
<dbReference type="Pfam" id="PF23562">
    <property type="entry name" value="AMP-binding_C_3"/>
    <property type="match status" value="1"/>
</dbReference>
<dbReference type="SUPFAM" id="SSF56801">
    <property type="entry name" value="Acetyl-CoA synthetase-like"/>
    <property type="match status" value="1"/>
</dbReference>
<dbReference type="InterPro" id="IPR009081">
    <property type="entry name" value="PP-bd_ACP"/>
</dbReference>
<keyword evidence="5" id="KW-1185">Reference proteome</keyword>
<evidence type="ECO:0000256" key="2">
    <source>
        <dbReference type="ARBA" id="ARBA00022553"/>
    </source>
</evidence>
<keyword evidence="2" id="KW-0597">Phosphoprotein</keyword>
<dbReference type="Pfam" id="PF00501">
    <property type="entry name" value="AMP-binding"/>
    <property type="match status" value="1"/>
</dbReference>
<dbReference type="Gene3D" id="3.40.50.720">
    <property type="entry name" value="NAD(P)-binding Rossmann-like Domain"/>
    <property type="match status" value="1"/>
</dbReference>
<dbReference type="EMBL" id="KZ613477">
    <property type="protein sequence ID" value="PMD22526.1"/>
    <property type="molecule type" value="Genomic_DNA"/>
</dbReference>
<name>A0A2J6Q8A6_9HELO</name>
<dbReference type="InterPro" id="IPR051414">
    <property type="entry name" value="Adenylate-forming_Reductase"/>
</dbReference>
<dbReference type="Pfam" id="PF00550">
    <property type="entry name" value="PP-binding"/>
    <property type="match status" value="1"/>
</dbReference>
<reference evidence="4 5" key="1">
    <citation type="submission" date="2016-05" db="EMBL/GenBank/DDBJ databases">
        <title>A degradative enzymes factory behind the ericoid mycorrhizal symbiosis.</title>
        <authorList>
            <consortium name="DOE Joint Genome Institute"/>
            <person name="Martino E."/>
            <person name="Morin E."/>
            <person name="Grelet G."/>
            <person name="Kuo A."/>
            <person name="Kohler A."/>
            <person name="Daghino S."/>
            <person name="Barry K."/>
            <person name="Choi C."/>
            <person name="Cichocki N."/>
            <person name="Clum A."/>
            <person name="Copeland A."/>
            <person name="Hainaut M."/>
            <person name="Haridas S."/>
            <person name="Labutti K."/>
            <person name="Lindquist E."/>
            <person name="Lipzen A."/>
            <person name="Khouja H.-R."/>
            <person name="Murat C."/>
            <person name="Ohm R."/>
            <person name="Olson A."/>
            <person name="Spatafora J."/>
            <person name="Veneault-Fourrey C."/>
            <person name="Henrissat B."/>
            <person name="Grigoriev I."/>
            <person name="Martin F."/>
            <person name="Perotto S."/>
        </authorList>
    </citation>
    <scope>NUCLEOTIDE SEQUENCE [LARGE SCALE GENOMIC DNA]</scope>
    <source>
        <strain evidence="4 5">UAMH 7357</strain>
    </source>
</reference>
<dbReference type="OrthoDB" id="429813at2759"/>
<sequence length="1075" mass="119845">MATEASLNYFTCTLGEAAELMGNIPRDFETITEFIDVQAQIHRDKPAVGFPFPASENNETRGYNLYSFNGLKRGSIVVAKSLTHLVVENKIIDEQKCVGLICPSSEDFLFVWLGLMRAGFSVLLIAPQCPPDAIAHLCKSCEVSTLFYDEVYHGLAISATKNSSSLAACIFPWQTWKTPLLSIIQDDSLNLKHTVVHKATSQSVAYILHTSGTSSGLPKPIPQTHHAAVGVLPLLNGAFTATFTTTPLYHGGIADCFRAWTSNAMIWLFPGGRMPITARNIVSSLSITHEVALESPFPQVKYFSSVPYVLQMLAEDEEGLEWLQKMDIVGVGGAALPESVGNDLISKDVNLTSRFGSAECGFLLSSHRDYSTDRDWQYLRAPANGAFLKFEKQDDGSGLSELVVLKGWPHMAKTNREDGSFATSDLFEPHPEIQGAWKYHSRSDSQITLITGKKFDPAPMEDAIVAAAADVRDCFIFGNGRQVPGALLFLKENVDMTTRVEVVKRIWNAVEGVNKNSQDHTRISKDMFFLKRDGNLEKSSKGTVLRSAAEKTFASVIETAYTRTISISNSGNKSTVEIVRAIVIGLLGTTRLSFGDQDDFYQHGVDSASCMRIRNQLEKHFHVEGKPLPWNIVYDCGSIDRQSHFFRITRSAEEMEKELGSKEMLELVHRYSIVRESTPIPYDAPISISESRVEGEVVLLTGATGALGSHILSQLLANPSVTRIYCLLRANRPRDIEEASVQMKRVLEAMKKRFLLPTSQQPFEKLQFLPANVEEENLGCSAKSYEELRNNVSTIIHAAWPVNFSLPLRAFEPSLRGLRNLLQLSHLSPRETKFVFCSSTAAILGPNHPSVIPEAVSSSPDDADTLGYSKSKWVAEMICSEIAYPLVRRLKVRIMRIGQLTGDTEHGVWNMSEAYPLMLSTVRELGCLPKLQDALSWLPLDVAAKVICEIAFAFDETSLDSMRWAPCEVYHVVNNDFSTSFMDLLGWMKKIRKEPFEIVEPAVWLEKLDHPAKALIGLWKRAFEVAAEEATNQVTVFETRNAKRDSIQMRSIRPIDEKLVEKIWKWVEGELAESR</sequence>
<evidence type="ECO:0000313" key="4">
    <source>
        <dbReference type="EMBL" id="PMD22526.1"/>
    </source>
</evidence>
<dbReference type="PROSITE" id="PS50075">
    <property type="entry name" value="CARRIER"/>
    <property type="match status" value="1"/>
</dbReference>
<evidence type="ECO:0000259" key="3">
    <source>
        <dbReference type="PROSITE" id="PS50075"/>
    </source>
</evidence>
<dbReference type="Gene3D" id="3.40.50.12780">
    <property type="entry name" value="N-terminal domain of ligase-like"/>
    <property type="match status" value="1"/>
</dbReference>
<dbReference type="PANTHER" id="PTHR43439">
    <property type="entry name" value="PHENYLACETATE-COENZYME A LIGASE"/>
    <property type="match status" value="1"/>
</dbReference>
<dbReference type="AlphaFoldDB" id="A0A2J6Q8A6"/>
<dbReference type="SUPFAM" id="SSF47336">
    <property type="entry name" value="ACP-like"/>
    <property type="match status" value="1"/>
</dbReference>
<proteinExistence type="predicted"/>
<dbReference type="Pfam" id="PF07993">
    <property type="entry name" value="NAD_binding_4"/>
    <property type="match status" value="1"/>
</dbReference>